<feature type="region of interest" description="Disordered" evidence="1">
    <location>
        <begin position="246"/>
        <end position="267"/>
    </location>
</feature>
<comment type="caution">
    <text evidence="2">The sequence shown here is derived from an EMBL/GenBank/DDBJ whole genome shotgun (WGS) entry which is preliminary data.</text>
</comment>
<proteinExistence type="predicted"/>
<dbReference type="EMBL" id="VJZN01000002">
    <property type="protein sequence ID" value="TRX09920.1"/>
    <property type="molecule type" value="Genomic_DNA"/>
</dbReference>
<reference evidence="2 3" key="1">
    <citation type="submission" date="2019-07" db="EMBL/GenBank/DDBJ databases">
        <title>Novel species of Flavobacterium.</title>
        <authorList>
            <person name="Liu Q."/>
            <person name="Xin Y.-H."/>
        </authorList>
    </citation>
    <scope>NUCLEOTIDE SEQUENCE [LARGE SCALE GENOMIC DNA]</scope>
    <source>
        <strain evidence="2 3">GSP39</strain>
    </source>
</reference>
<dbReference type="Proteomes" id="UP000318528">
    <property type="component" value="Unassembled WGS sequence"/>
</dbReference>
<accession>A0ABY3CQL7</accession>
<evidence type="ECO:0000313" key="3">
    <source>
        <dbReference type="Proteomes" id="UP000318528"/>
    </source>
</evidence>
<organism evidence="2 3">
    <name type="scientific">Flavobacterium gawalongense</name>
    <dbReference type="NCBI Taxonomy" id="2594432"/>
    <lineage>
        <taxon>Bacteria</taxon>
        <taxon>Pseudomonadati</taxon>
        <taxon>Bacteroidota</taxon>
        <taxon>Flavobacteriia</taxon>
        <taxon>Flavobacteriales</taxon>
        <taxon>Flavobacteriaceae</taxon>
        <taxon>Flavobacterium</taxon>
    </lineage>
</organism>
<feature type="compositionally biased region" description="Polar residues" evidence="1">
    <location>
        <begin position="246"/>
        <end position="261"/>
    </location>
</feature>
<evidence type="ECO:0000256" key="1">
    <source>
        <dbReference type="SAM" id="MobiDB-lite"/>
    </source>
</evidence>
<name>A0ABY3CQL7_9FLAO</name>
<dbReference type="RefSeq" id="WP_143388559.1">
    <property type="nucleotide sequence ID" value="NZ_VJZM01000033.1"/>
</dbReference>
<sequence length="267" mass="31193">MNYIKHLTGFFDRIVQDRNLNPTHISLYIALFQFWNVNRFQNPISITRDEVMRISKICSKATYHKCMRELNDKGYIKYEPSFNPFKGSMVILFNFSEDLKPVQKRVSKNEKILPNIEQVVNKRGTSSETGTEQALVPSINYINKTNNLNISNLGEQPQNFKIDNLFSEEKKEEEKKLREKKKNISTPTNQEVNAYFLEEKFPELEAQKFFNYFSSNGWLVGGKTPMIDWTAAAQNWMLNANKFNTNENPNRAKHLNTSNDKNYAEPL</sequence>
<protein>
    <submittedName>
        <fullName evidence="2">Transcriptional regulator</fullName>
    </submittedName>
</protein>
<keyword evidence="3" id="KW-1185">Reference proteome</keyword>
<evidence type="ECO:0000313" key="2">
    <source>
        <dbReference type="EMBL" id="TRX09920.1"/>
    </source>
</evidence>
<gene>
    <name evidence="2" type="ORF">FNW12_02050</name>
</gene>